<reference evidence="3" key="2">
    <citation type="journal article" date="2008" name="Nucleic Acids Res.">
        <title>The rice annotation project database (RAP-DB): 2008 update.</title>
        <authorList>
            <consortium name="The rice annotation project (RAP)"/>
        </authorList>
    </citation>
    <scope>GENOME REANNOTATION</scope>
    <source>
        <strain evidence="3">cv. Nipponbare</strain>
    </source>
</reference>
<proteinExistence type="predicted"/>
<keyword evidence="1" id="KW-1133">Transmembrane helix</keyword>
<dbReference type="Proteomes" id="UP000000763">
    <property type="component" value="Chromosome 3"/>
</dbReference>
<dbReference type="AlphaFoldDB" id="Q84TB0"/>
<name>Q84TB0_ORYSJ</name>
<feature type="transmembrane region" description="Helical" evidence="1">
    <location>
        <begin position="6"/>
        <end position="27"/>
    </location>
</feature>
<keyword evidence="1" id="KW-0472">Membrane</keyword>
<evidence type="ECO:0000313" key="3">
    <source>
        <dbReference type="Proteomes" id="UP000000763"/>
    </source>
</evidence>
<accession>Q84TB0</accession>
<keyword evidence="1" id="KW-0812">Transmembrane</keyword>
<organism evidence="2 3">
    <name type="scientific">Oryza sativa subsp. japonica</name>
    <name type="common">Rice</name>
    <dbReference type="NCBI Taxonomy" id="39947"/>
    <lineage>
        <taxon>Eukaryota</taxon>
        <taxon>Viridiplantae</taxon>
        <taxon>Streptophyta</taxon>
        <taxon>Embryophyta</taxon>
        <taxon>Tracheophyta</taxon>
        <taxon>Spermatophyta</taxon>
        <taxon>Magnoliopsida</taxon>
        <taxon>Liliopsida</taxon>
        <taxon>Poales</taxon>
        <taxon>Poaceae</taxon>
        <taxon>BOP clade</taxon>
        <taxon>Oryzoideae</taxon>
        <taxon>Oryzeae</taxon>
        <taxon>Oryzinae</taxon>
        <taxon>Oryza</taxon>
        <taxon>Oryza sativa</taxon>
    </lineage>
</organism>
<evidence type="ECO:0000256" key="1">
    <source>
        <dbReference type="SAM" id="Phobius"/>
    </source>
</evidence>
<sequence>MNNFPGILYARIAGGLVTLLGIANLLLHATDAIFQDTSQQNALLKLFVGTASSLATLLPNARMTPCVTPAARQVIWHVIAQVQDLVSYATNVLSQATLLLTAPTSGLATTVVSLGT</sequence>
<reference evidence="3" key="1">
    <citation type="journal article" date="2005" name="Nature">
        <title>The map-based sequence of the rice genome.</title>
        <authorList>
            <consortium name="International rice genome sequencing project (IRGSP)"/>
            <person name="Matsumoto T."/>
            <person name="Wu J."/>
            <person name="Kanamori H."/>
            <person name="Katayose Y."/>
            <person name="Fujisawa M."/>
            <person name="Namiki N."/>
            <person name="Mizuno H."/>
            <person name="Yamamoto K."/>
            <person name="Antonio B.A."/>
            <person name="Baba T."/>
            <person name="Sakata K."/>
            <person name="Nagamura Y."/>
            <person name="Aoki H."/>
            <person name="Arikawa K."/>
            <person name="Arita K."/>
            <person name="Bito T."/>
            <person name="Chiden Y."/>
            <person name="Fujitsuka N."/>
            <person name="Fukunaka R."/>
            <person name="Hamada M."/>
            <person name="Harada C."/>
            <person name="Hayashi A."/>
            <person name="Hijishita S."/>
            <person name="Honda M."/>
            <person name="Hosokawa S."/>
            <person name="Ichikawa Y."/>
            <person name="Idonuma A."/>
            <person name="Iijima M."/>
            <person name="Ikeda M."/>
            <person name="Ikeno M."/>
            <person name="Ito K."/>
            <person name="Ito S."/>
            <person name="Ito T."/>
            <person name="Ito Y."/>
            <person name="Ito Y."/>
            <person name="Iwabuchi A."/>
            <person name="Kamiya K."/>
            <person name="Karasawa W."/>
            <person name="Kurita K."/>
            <person name="Katagiri S."/>
            <person name="Kikuta A."/>
            <person name="Kobayashi H."/>
            <person name="Kobayashi N."/>
            <person name="Machita K."/>
            <person name="Maehara T."/>
            <person name="Masukawa M."/>
            <person name="Mizubayashi T."/>
            <person name="Mukai Y."/>
            <person name="Nagasaki H."/>
            <person name="Nagata Y."/>
            <person name="Naito S."/>
            <person name="Nakashima M."/>
            <person name="Nakama Y."/>
            <person name="Nakamichi Y."/>
            <person name="Nakamura M."/>
            <person name="Meguro A."/>
            <person name="Negishi M."/>
            <person name="Ohta I."/>
            <person name="Ohta T."/>
            <person name="Okamoto M."/>
            <person name="Ono N."/>
            <person name="Saji S."/>
            <person name="Sakaguchi M."/>
            <person name="Sakai K."/>
            <person name="Shibata M."/>
            <person name="Shimokawa T."/>
            <person name="Song J."/>
            <person name="Takazaki Y."/>
            <person name="Terasawa K."/>
            <person name="Tsugane M."/>
            <person name="Tsuji K."/>
            <person name="Ueda S."/>
            <person name="Waki K."/>
            <person name="Yamagata H."/>
            <person name="Yamamoto M."/>
            <person name="Yamamoto S."/>
            <person name="Yamane H."/>
            <person name="Yoshiki S."/>
            <person name="Yoshihara R."/>
            <person name="Yukawa K."/>
            <person name="Zhong H."/>
            <person name="Yano M."/>
            <person name="Yuan Q."/>
            <person name="Ouyang S."/>
            <person name="Liu J."/>
            <person name="Jones K.M."/>
            <person name="Gansberger K."/>
            <person name="Moffat K."/>
            <person name="Hill J."/>
            <person name="Bera J."/>
            <person name="Fadrosh D."/>
            <person name="Jin S."/>
            <person name="Johri S."/>
            <person name="Kim M."/>
            <person name="Overton L."/>
            <person name="Reardon M."/>
            <person name="Tsitrin T."/>
            <person name="Vuong H."/>
            <person name="Weaver B."/>
            <person name="Ciecko A."/>
            <person name="Tallon L."/>
            <person name="Jackson J."/>
            <person name="Pai G."/>
            <person name="Aken S.V."/>
            <person name="Utterback T."/>
            <person name="Reidmuller S."/>
            <person name="Feldblyum T."/>
            <person name="Hsiao J."/>
            <person name="Zismann V."/>
            <person name="Iobst S."/>
            <person name="de Vazeille A.R."/>
            <person name="Buell C.R."/>
            <person name="Ying K."/>
            <person name="Li Y."/>
            <person name="Lu T."/>
            <person name="Huang Y."/>
            <person name="Zhao Q."/>
            <person name="Feng Q."/>
            <person name="Zhang L."/>
            <person name="Zhu J."/>
            <person name="Weng Q."/>
            <person name="Mu J."/>
            <person name="Lu Y."/>
            <person name="Fan D."/>
            <person name="Liu Y."/>
            <person name="Guan J."/>
            <person name="Zhang Y."/>
            <person name="Yu S."/>
            <person name="Liu X."/>
            <person name="Zhang Y."/>
            <person name="Hong G."/>
            <person name="Han B."/>
            <person name="Choisne N."/>
            <person name="Demange N."/>
            <person name="Orjeda G."/>
            <person name="Samain S."/>
            <person name="Cattolico L."/>
            <person name="Pelletier E."/>
            <person name="Couloux A."/>
            <person name="Segurens B."/>
            <person name="Wincker P."/>
            <person name="D'Hont A."/>
            <person name="Scarpelli C."/>
            <person name="Weissenbach J."/>
            <person name="Salanoubat M."/>
            <person name="Quetier F."/>
            <person name="Yu Y."/>
            <person name="Kim H.R."/>
            <person name="Rambo T."/>
            <person name="Currie J."/>
            <person name="Collura K."/>
            <person name="Luo M."/>
            <person name="Yang T."/>
            <person name="Ammiraju J.S.S."/>
            <person name="Engler F."/>
            <person name="Soderlund C."/>
            <person name="Wing R.A."/>
            <person name="Palmer L.E."/>
            <person name="de la Bastide M."/>
            <person name="Spiegel L."/>
            <person name="Nascimento L."/>
            <person name="Zutavern T."/>
            <person name="O'Shaughnessy A."/>
            <person name="Dike S."/>
            <person name="Dedhia N."/>
            <person name="Preston R."/>
            <person name="Balija V."/>
            <person name="McCombie W.R."/>
            <person name="Chow T."/>
            <person name="Chen H."/>
            <person name="Chung M."/>
            <person name="Chen C."/>
            <person name="Shaw J."/>
            <person name="Wu H."/>
            <person name="Hsiao K."/>
            <person name="Chao Y."/>
            <person name="Chu M."/>
            <person name="Cheng C."/>
            <person name="Hour A."/>
            <person name="Lee P."/>
            <person name="Lin S."/>
            <person name="Lin Y."/>
            <person name="Liou J."/>
            <person name="Liu S."/>
            <person name="Hsing Y."/>
            <person name="Raghuvanshi S."/>
            <person name="Mohanty A."/>
            <person name="Bharti A.K."/>
            <person name="Gaur A."/>
            <person name="Gupta V."/>
            <person name="Kumar D."/>
            <person name="Ravi V."/>
            <person name="Vij S."/>
            <person name="Kapur A."/>
            <person name="Khurana P."/>
            <person name="Khurana P."/>
            <person name="Khurana J.P."/>
            <person name="Tyagi A.K."/>
            <person name="Gaikwad K."/>
            <person name="Singh A."/>
            <person name="Dalal V."/>
            <person name="Srivastava S."/>
            <person name="Dixit A."/>
            <person name="Pal A.K."/>
            <person name="Ghazi I.A."/>
            <person name="Yadav M."/>
            <person name="Pandit A."/>
            <person name="Bhargava A."/>
            <person name="Sureshbabu K."/>
            <person name="Batra K."/>
            <person name="Sharma T.R."/>
            <person name="Mohapatra T."/>
            <person name="Singh N.K."/>
            <person name="Messing J."/>
            <person name="Nelson A.B."/>
            <person name="Fuks G."/>
            <person name="Kavchok S."/>
            <person name="Keizer G."/>
            <person name="Linton E."/>
            <person name="Llaca V."/>
            <person name="Song R."/>
            <person name="Tanyolac B."/>
            <person name="Young S."/>
            <person name="Ho-Il K."/>
            <person name="Hahn J.H."/>
            <person name="Sangsakoo G."/>
            <person name="Vanavichit A."/>
            <person name="de Mattos Luiz.A.T."/>
            <person name="Zimmer P.D."/>
            <person name="Malone G."/>
            <person name="Dellagostin O."/>
            <person name="de Oliveira A.C."/>
            <person name="Bevan M."/>
            <person name="Bancroft I."/>
            <person name="Minx P."/>
            <person name="Cordum H."/>
            <person name="Wilson R."/>
            <person name="Cheng Z."/>
            <person name="Jin W."/>
            <person name="Jiang J."/>
            <person name="Leong S.A."/>
            <person name="Iwama H."/>
            <person name="Gojobori T."/>
            <person name="Itoh T."/>
            <person name="Niimura Y."/>
            <person name="Fujii Y."/>
            <person name="Habara T."/>
            <person name="Sakai H."/>
            <person name="Sato Y."/>
            <person name="Wilson G."/>
            <person name="Kumar K."/>
            <person name="McCouch S."/>
            <person name="Juretic N."/>
            <person name="Hoen D."/>
            <person name="Wright S."/>
            <person name="Bruskiewich R."/>
            <person name="Bureau T."/>
            <person name="Miyao A."/>
            <person name="Hirochika H."/>
            <person name="Nishikawa T."/>
            <person name="Kadowaki K."/>
            <person name="Sugiura M."/>
            <person name="Burr B."/>
            <person name="Sasaki T."/>
        </authorList>
    </citation>
    <scope>NUCLEOTIDE SEQUENCE [LARGE SCALE GENOMIC DNA]</scope>
    <source>
        <strain evidence="3">cv. Nipponbare</strain>
    </source>
</reference>
<dbReference type="EMBL" id="AC104433">
    <property type="protein sequence ID" value="AAO65867.1"/>
    <property type="molecule type" value="Genomic_DNA"/>
</dbReference>
<gene>
    <name evidence="2" type="primary">OJ1754_E06.23</name>
</gene>
<protein>
    <submittedName>
        <fullName evidence="2">Uncharacterized protein</fullName>
    </submittedName>
</protein>
<evidence type="ECO:0000313" key="2">
    <source>
        <dbReference type="EMBL" id="AAO65867.1"/>
    </source>
</evidence>